<organism evidence="1 2">
    <name type="scientific">Mycolicibacterium confluentis</name>
    <dbReference type="NCBI Taxonomy" id="28047"/>
    <lineage>
        <taxon>Bacteria</taxon>
        <taxon>Bacillati</taxon>
        <taxon>Actinomycetota</taxon>
        <taxon>Actinomycetes</taxon>
        <taxon>Mycobacteriales</taxon>
        <taxon>Mycobacteriaceae</taxon>
        <taxon>Mycolicibacterium</taxon>
    </lineage>
</organism>
<reference evidence="1" key="1">
    <citation type="journal article" date="2019" name="Emerg. Microbes Infect.">
        <title>Comprehensive subspecies identification of 175 nontuberculous mycobacteria species based on 7547 genomic profiles.</title>
        <authorList>
            <person name="Matsumoto Y."/>
            <person name="Kinjo T."/>
            <person name="Motooka D."/>
            <person name="Nabeya D."/>
            <person name="Jung N."/>
            <person name="Uechi K."/>
            <person name="Horii T."/>
            <person name="Iida T."/>
            <person name="Fujita J."/>
            <person name="Nakamura S."/>
        </authorList>
    </citation>
    <scope>NUCLEOTIDE SEQUENCE [LARGE SCALE GENOMIC DNA]</scope>
    <source>
        <strain evidence="1">JCM 13671</strain>
    </source>
</reference>
<sequence>MWLSADGAEDGVCTGGVQVPQEANVLPYGSALISCDFGCASEENGLTCVHLPGGRGFFVSRENFSPF</sequence>
<evidence type="ECO:0000313" key="1">
    <source>
        <dbReference type="EMBL" id="BBZ35906.1"/>
    </source>
</evidence>
<dbReference type="AlphaFoldDB" id="A0A7I7Y2Q3"/>
<dbReference type="Proteomes" id="UP000466931">
    <property type="component" value="Chromosome"/>
</dbReference>
<dbReference type="RefSeq" id="WP_085157120.1">
    <property type="nucleotide sequence ID" value="NZ_AP022612.1"/>
</dbReference>
<dbReference type="OrthoDB" id="4412036at2"/>
<dbReference type="EMBL" id="AP022612">
    <property type="protein sequence ID" value="BBZ35906.1"/>
    <property type="molecule type" value="Genomic_DNA"/>
</dbReference>
<keyword evidence="2" id="KW-1185">Reference proteome</keyword>
<reference evidence="1" key="2">
    <citation type="submission" date="2020-02" db="EMBL/GenBank/DDBJ databases">
        <authorList>
            <person name="Matsumoto Y."/>
            <person name="Motooka D."/>
            <person name="Nakamura S."/>
        </authorList>
    </citation>
    <scope>NUCLEOTIDE SEQUENCE</scope>
    <source>
        <strain evidence="1">JCM 13671</strain>
    </source>
</reference>
<name>A0A7I7Y2Q3_9MYCO</name>
<gene>
    <name evidence="1" type="ORF">MCNF_45110</name>
</gene>
<evidence type="ECO:0000313" key="2">
    <source>
        <dbReference type="Proteomes" id="UP000466931"/>
    </source>
</evidence>
<protein>
    <submittedName>
        <fullName evidence="1">Uncharacterized protein</fullName>
    </submittedName>
</protein>
<proteinExistence type="predicted"/>
<accession>A0A7I7Y2Q3</accession>